<dbReference type="GO" id="GO:0003700">
    <property type="term" value="F:DNA-binding transcription factor activity"/>
    <property type="evidence" value="ECO:0007669"/>
    <property type="project" value="InterPro"/>
</dbReference>
<evidence type="ECO:0000259" key="4">
    <source>
        <dbReference type="PROSITE" id="PS50949"/>
    </source>
</evidence>
<organism evidence="5 6">
    <name type="scientific">Macrococcoides canis</name>
    <dbReference type="NCBI Taxonomy" id="1855823"/>
    <lineage>
        <taxon>Bacteria</taxon>
        <taxon>Bacillati</taxon>
        <taxon>Bacillota</taxon>
        <taxon>Bacilli</taxon>
        <taxon>Bacillales</taxon>
        <taxon>Staphylococcaceae</taxon>
        <taxon>Macrococcoides</taxon>
    </lineage>
</organism>
<protein>
    <submittedName>
        <fullName evidence="5">UTRA domain-containing protein</fullName>
    </submittedName>
</protein>
<dbReference type="RefSeq" id="WP_164953078.1">
    <property type="nucleotide sequence ID" value="NZ_CP047363.1"/>
</dbReference>
<evidence type="ECO:0000313" key="6">
    <source>
        <dbReference type="Proteomes" id="UP000501122"/>
    </source>
</evidence>
<dbReference type="InterPro" id="IPR036390">
    <property type="entry name" value="WH_DNA-bd_sf"/>
</dbReference>
<dbReference type="Proteomes" id="UP000501122">
    <property type="component" value="Chromosome"/>
</dbReference>
<dbReference type="Pfam" id="PF07702">
    <property type="entry name" value="UTRA"/>
    <property type="match status" value="1"/>
</dbReference>
<keyword evidence="2" id="KW-0238">DNA-binding</keyword>
<dbReference type="SMART" id="SM00866">
    <property type="entry name" value="UTRA"/>
    <property type="match status" value="1"/>
</dbReference>
<dbReference type="InterPro" id="IPR000524">
    <property type="entry name" value="Tscrpt_reg_HTH_GntR"/>
</dbReference>
<dbReference type="Gene3D" id="1.10.10.10">
    <property type="entry name" value="Winged helix-like DNA-binding domain superfamily/Winged helix DNA-binding domain"/>
    <property type="match status" value="1"/>
</dbReference>
<proteinExistence type="predicted"/>
<dbReference type="Pfam" id="PF00392">
    <property type="entry name" value="GntR"/>
    <property type="match status" value="1"/>
</dbReference>
<evidence type="ECO:0000313" key="5">
    <source>
        <dbReference type="EMBL" id="QIH77595.1"/>
    </source>
</evidence>
<dbReference type="SUPFAM" id="SSF64288">
    <property type="entry name" value="Chorismate lyase-like"/>
    <property type="match status" value="1"/>
</dbReference>
<dbReference type="InterPro" id="IPR011663">
    <property type="entry name" value="UTRA"/>
</dbReference>
<feature type="domain" description="HTH gntR-type" evidence="4">
    <location>
        <begin position="1"/>
        <end position="66"/>
    </location>
</feature>
<evidence type="ECO:0000256" key="3">
    <source>
        <dbReference type="ARBA" id="ARBA00023163"/>
    </source>
</evidence>
<dbReference type="SMART" id="SM00345">
    <property type="entry name" value="HTH_GNTR"/>
    <property type="match status" value="1"/>
</dbReference>
<reference evidence="5" key="1">
    <citation type="journal article" date="2020" name="Antimicrob. Agents Chemother.">
        <title>The novel macrolide resistance genes mef(D), msr(F) and msr(H) are present on resistance islands in Macrococcus canis, Macrococcus caseolyticus and Staphylococcus aureus.</title>
        <authorList>
            <person name="Schwendener S."/>
            <person name="Dona V."/>
            <person name="Perreten V."/>
        </authorList>
    </citation>
    <scope>NUCLEOTIDE SEQUENCE</scope>
    <source>
        <strain evidence="5">Epi0076A</strain>
    </source>
</reference>
<keyword evidence="3" id="KW-0804">Transcription</keyword>
<keyword evidence="1" id="KW-0805">Transcription regulation</keyword>
<dbReference type="InterPro" id="IPR028978">
    <property type="entry name" value="Chorismate_lyase_/UTRA_dom_sf"/>
</dbReference>
<dbReference type="AlphaFoldDB" id="A0AAE6X167"/>
<dbReference type="PANTHER" id="PTHR44846:SF17">
    <property type="entry name" value="GNTR-FAMILY TRANSCRIPTIONAL REGULATOR"/>
    <property type="match status" value="1"/>
</dbReference>
<dbReference type="EMBL" id="CP047363">
    <property type="protein sequence ID" value="QIH77595.1"/>
    <property type="molecule type" value="Genomic_DNA"/>
</dbReference>
<gene>
    <name evidence="5" type="ORF">GTN30_02855</name>
</gene>
<dbReference type="GO" id="GO:0003677">
    <property type="term" value="F:DNA binding"/>
    <property type="evidence" value="ECO:0007669"/>
    <property type="project" value="UniProtKB-KW"/>
</dbReference>
<accession>A0AAE6X167</accession>
<evidence type="ECO:0000256" key="1">
    <source>
        <dbReference type="ARBA" id="ARBA00023015"/>
    </source>
</evidence>
<dbReference type="PRINTS" id="PR00035">
    <property type="entry name" value="HTHGNTR"/>
</dbReference>
<dbReference type="Gene3D" id="3.40.1410.10">
    <property type="entry name" value="Chorismate lyase-like"/>
    <property type="match status" value="1"/>
</dbReference>
<dbReference type="InterPro" id="IPR050679">
    <property type="entry name" value="Bact_HTH_transcr_reg"/>
</dbReference>
<sequence length="230" mass="26326">MANELLNDLLSNIISGEYYSKKLDSEHALSEKYGMTRVDVRNVLSRLEEMGYIRSKQGVGRFYRDKLPEIELSLSGKMSFTEKMLKQGYDFKTVNIGFRKLDDGEVRPDMSVLGDAPYYEVKRLRFVHDIPVAIHSSILSAERFSALSDVGSEITSLYRFFNSYDHHELQAVETKCSVGFPLHSEQKLLNCNTLVPLLILESSTVDTVSGEYLDCFKTIYRTDLFKFIIS</sequence>
<dbReference type="SUPFAM" id="SSF46785">
    <property type="entry name" value="Winged helix' DNA-binding domain"/>
    <property type="match status" value="1"/>
</dbReference>
<dbReference type="GO" id="GO:0045892">
    <property type="term" value="P:negative regulation of DNA-templated transcription"/>
    <property type="evidence" value="ECO:0007669"/>
    <property type="project" value="TreeGrafter"/>
</dbReference>
<name>A0AAE6X167_9STAP</name>
<evidence type="ECO:0000256" key="2">
    <source>
        <dbReference type="ARBA" id="ARBA00023125"/>
    </source>
</evidence>
<dbReference type="PROSITE" id="PS50949">
    <property type="entry name" value="HTH_GNTR"/>
    <property type="match status" value="1"/>
</dbReference>
<dbReference type="InterPro" id="IPR036388">
    <property type="entry name" value="WH-like_DNA-bd_sf"/>
</dbReference>
<dbReference type="PANTHER" id="PTHR44846">
    <property type="entry name" value="MANNOSYL-D-GLYCERATE TRANSPORT/METABOLISM SYSTEM REPRESSOR MNGR-RELATED"/>
    <property type="match status" value="1"/>
</dbReference>